<proteinExistence type="inferred from homology"/>
<dbReference type="PRINTS" id="PR00106">
    <property type="entry name" value="DNAPOLB"/>
</dbReference>
<evidence type="ECO:0000313" key="10">
    <source>
        <dbReference type="EMBL" id="KKN10102.1"/>
    </source>
</evidence>
<dbReference type="SUPFAM" id="SSF56672">
    <property type="entry name" value="DNA/RNA polymerases"/>
    <property type="match status" value="1"/>
</dbReference>
<evidence type="ECO:0000256" key="6">
    <source>
        <dbReference type="ARBA" id="ARBA00022932"/>
    </source>
</evidence>
<comment type="similarity">
    <text evidence="1">Belongs to the DNA polymerase type-B family.</text>
</comment>
<keyword evidence="4" id="KW-0548">Nucleotidyltransferase</keyword>
<comment type="caution">
    <text evidence="10">The sequence shown here is derived from an EMBL/GenBank/DDBJ whole genome shotgun (WGS) entry which is preliminary data.</text>
</comment>
<dbReference type="GO" id="GO:0003887">
    <property type="term" value="F:DNA-directed DNA polymerase activity"/>
    <property type="evidence" value="ECO:0007669"/>
    <property type="project" value="UniProtKB-KW"/>
</dbReference>
<keyword evidence="5" id="KW-0235">DNA replication</keyword>
<dbReference type="InterPro" id="IPR006172">
    <property type="entry name" value="DNA-dir_DNA_pol_B"/>
</dbReference>
<dbReference type="PANTHER" id="PTHR33568">
    <property type="entry name" value="DNA POLYMERASE"/>
    <property type="match status" value="1"/>
</dbReference>
<reference evidence="10" key="1">
    <citation type="journal article" date="2015" name="Nature">
        <title>Complex archaea that bridge the gap between prokaryotes and eukaryotes.</title>
        <authorList>
            <person name="Spang A."/>
            <person name="Saw J.H."/>
            <person name="Jorgensen S.L."/>
            <person name="Zaremba-Niedzwiedzka K."/>
            <person name="Martijn J."/>
            <person name="Lind A.E."/>
            <person name="van Eijk R."/>
            <person name="Schleper C."/>
            <person name="Guy L."/>
            <person name="Ettema T.J."/>
        </authorList>
    </citation>
    <scope>NUCLEOTIDE SEQUENCE</scope>
</reference>
<evidence type="ECO:0000256" key="5">
    <source>
        <dbReference type="ARBA" id="ARBA00022705"/>
    </source>
</evidence>
<keyword evidence="3" id="KW-0808">Transferase</keyword>
<dbReference type="InterPro" id="IPR004868">
    <property type="entry name" value="DNA-dir_DNA_pol_B_mt/vir"/>
</dbReference>
<dbReference type="Gene3D" id="3.90.1600.10">
    <property type="entry name" value="Palm domain of DNA polymerase"/>
    <property type="match status" value="2"/>
</dbReference>
<keyword evidence="6" id="KW-0239">DNA-directed DNA polymerase</keyword>
<evidence type="ECO:0000256" key="8">
    <source>
        <dbReference type="ARBA" id="ARBA00049244"/>
    </source>
</evidence>
<protein>
    <recommendedName>
        <fullName evidence="2">DNA-directed DNA polymerase</fullName>
        <ecNumber evidence="2">2.7.7.7</ecNumber>
    </recommendedName>
</protein>
<dbReference type="GO" id="GO:0000166">
    <property type="term" value="F:nucleotide binding"/>
    <property type="evidence" value="ECO:0007669"/>
    <property type="project" value="InterPro"/>
</dbReference>
<dbReference type="EC" id="2.7.7.7" evidence="2"/>
<dbReference type="GO" id="GO:0006260">
    <property type="term" value="P:DNA replication"/>
    <property type="evidence" value="ECO:0007669"/>
    <property type="project" value="UniProtKB-KW"/>
</dbReference>
<evidence type="ECO:0000256" key="1">
    <source>
        <dbReference type="ARBA" id="ARBA00005755"/>
    </source>
</evidence>
<dbReference type="InterPro" id="IPR023211">
    <property type="entry name" value="DNA_pol_palm_dom_sf"/>
</dbReference>
<dbReference type="PANTHER" id="PTHR33568:SF3">
    <property type="entry name" value="DNA-DIRECTED DNA POLYMERASE"/>
    <property type="match status" value="1"/>
</dbReference>
<sequence>CIRDTEILERFILSYIEFIHSNDLGAVKVTIASQAFNTFRYRFMSRQPEIHINEQALEVERNAYTGGRTECFFIGELPQDNYYYVDFNSMYPYVMRNKKVPYKLKGYTENVPPQFLKARMTNHYVISDVLLSTEQNCYPLKFNKKLLFPIGSYRTTLHHAELKRAVDNDEILHIYKCCVYEQDYIFKAYVDFFYKAKVKYSKADNKTWRYMTKLFLNSLYGKFGQIQPKRVLLEEGNSKEVFRCCGYDDTKDQYYQHLMWYGNLYEETKEGETLYSSPAIAGSITAYARSYLYDTLLTIGKKNVYYMDTDSYIINSKGYDNIKQVLHPTKLGMLSLEDKAQTATIFGNKDYIFGETVRHKGIPKNATPIAKDTWQYLQFQGFLTWLNSYAKPGMIAHHRTKRRLHTYDKGTKDEKTGIVSPLRFVVSRYPAHL</sequence>
<organism evidence="10">
    <name type="scientific">marine sediment metagenome</name>
    <dbReference type="NCBI Taxonomy" id="412755"/>
    <lineage>
        <taxon>unclassified sequences</taxon>
        <taxon>metagenomes</taxon>
        <taxon>ecological metagenomes</taxon>
    </lineage>
</organism>
<keyword evidence="7" id="KW-0238">DNA-binding</keyword>
<dbReference type="InterPro" id="IPR043502">
    <property type="entry name" value="DNA/RNA_pol_sf"/>
</dbReference>
<accession>A0A0F9NDP6</accession>
<evidence type="ECO:0000259" key="9">
    <source>
        <dbReference type="Pfam" id="PF03175"/>
    </source>
</evidence>
<evidence type="ECO:0000256" key="3">
    <source>
        <dbReference type="ARBA" id="ARBA00022679"/>
    </source>
</evidence>
<dbReference type="AlphaFoldDB" id="A0A0F9NDP6"/>
<dbReference type="Pfam" id="PF03175">
    <property type="entry name" value="DNA_pol_B_2"/>
    <property type="match status" value="1"/>
</dbReference>
<evidence type="ECO:0000256" key="7">
    <source>
        <dbReference type="ARBA" id="ARBA00023125"/>
    </source>
</evidence>
<dbReference type="GO" id="GO:0003677">
    <property type="term" value="F:DNA binding"/>
    <property type="evidence" value="ECO:0007669"/>
    <property type="project" value="UniProtKB-KW"/>
</dbReference>
<gene>
    <name evidence="10" type="ORF">LCGC14_1039850</name>
</gene>
<feature type="non-terminal residue" evidence="10">
    <location>
        <position position="1"/>
    </location>
</feature>
<evidence type="ECO:0000256" key="4">
    <source>
        <dbReference type="ARBA" id="ARBA00022695"/>
    </source>
</evidence>
<dbReference type="EMBL" id="LAZR01004276">
    <property type="protein sequence ID" value="KKN10102.1"/>
    <property type="molecule type" value="Genomic_DNA"/>
</dbReference>
<feature type="domain" description="DNA-directed DNA polymerase family B mitochondria/virus" evidence="9">
    <location>
        <begin position="1"/>
        <end position="235"/>
    </location>
</feature>
<name>A0A0F9NDP6_9ZZZZ</name>
<dbReference type="Gene3D" id="1.10.287.690">
    <property type="entry name" value="Helix hairpin bin"/>
    <property type="match status" value="1"/>
</dbReference>
<evidence type="ECO:0000256" key="2">
    <source>
        <dbReference type="ARBA" id="ARBA00012417"/>
    </source>
</evidence>
<comment type="catalytic activity">
    <reaction evidence="8">
        <text>DNA(n) + a 2'-deoxyribonucleoside 5'-triphosphate = DNA(n+1) + diphosphate</text>
        <dbReference type="Rhea" id="RHEA:22508"/>
        <dbReference type="Rhea" id="RHEA-COMP:17339"/>
        <dbReference type="Rhea" id="RHEA-COMP:17340"/>
        <dbReference type="ChEBI" id="CHEBI:33019"/>
        <dbReference type="ChEBI" id="CHEBI:61560"/>
        <dbReference type="ChEBI" id="CHEBI:173112"/>
        <dbReference type="EC" id="2.7.7.7"/>
    </reaction>
</comment>